<dbReference type="GO" id="GO:0005840">
    <property type="term" value="C:ribosome"/>
    <property type="evidence" value="ECO:0007669"/>
    <property type="project" value="UniProtKB-KW"/>
</dbReference>
<dbReference type="GO" id="GO:0006412">
    <property type="term" value="P:translation"/>
    <property type="evidence" value="ECO:0007669"/>
    <property type="project" value="InterPro"/>
</dbReference>
<dbReference type="SUPFAM" id="SSF52166">
    <property type="entry name" value="Ribosomal protein L4"/>
    <property type="match status" value="1"/>
</dbReference>
<dbReference type="GO" id="GO:0003735">
    <property type="term" value="F:structural constituent of ribosome"/>
    <property type="evidence" value="ECO:0007669"/>
    <property type="project" value="InterPro"/>
</dbReference>
<dbReference type="InterPro" id="IPR002136">
    <property type="entry name" value="Ribosomal_uL4"/>
</dbReference>
<dbReference type="InterPro" id="IPR013005">
    <property type="entry name" value="Ribosomal_uL4-like"/>
</dbReference>
<dbReference type="NCBIfam" id="TIGR03953">
    <property type="entry name" value="rplD_bact"/>
    <property type="match status" value="1"/>
</dbReference>
<proteinExistence type="inferred from homology"/>
<evidence type="ECO:0000256" key="2">
    <source>
        <dbReference type="ARBA" id="ARBA00010528"/>
    </source>
</evidence>
<keyword evidence="6" id="KW-0687">Ribonucleoprotein</keyword>
<reference evidence="10" key="1">
    <citation type="journal article" date="2018" name="Genome Biol. Evol.">
        <title>Mitochondrial and Plastid Genomes from Coralline Red Algae Provide Insights into the Incongruent Evolutionary Histories of Organelles.</title>
        <authorList>
            <person name="Lee J."/>
            <person name="Song H.J."/>
            <person name="In Park S."/>
            <person name="Lee Y.M."/>
            <person name="Jeong S.Y."/>
            <person name="Oh Cho T."/>
            <person name="Kim J.H."/>
            <person name="Choi H.G."/>
            <person name="Choi C.G."/>
            <person name="Nelson W.A."/>
            <person name="Fredericq S."/>
            <person name="Bhattacharya D."/>
            <person name="Su Yoon H."/>
        </authorList>
    </citation>
    <scope>NUCLEOTIDE SEQUENCE</scope>
</reference>
<evidence type="ECO:0000256" key="1">
    <source>
        <dbReference type="ARBA" id="ARBA00004083"/>
    </source>
</evidence>
<dbReference type="EMBL" id="MH281627">
    <property type="protein sequence ID" value="AYR05836.1"/>
    <property type="molecule type" value="Genomic_DNA"/>
</dbReference>
<dbReference type="InterPro" id="IPR023574">
    <property type="entry name" value="Ribosomal_uL4_dom_sf"/>
</dbReference>
<evidence type="ECO:0000313" key="10">
    <source>
        <dbReference type="EMBL" id="AYR05836.1"/>
    </source>
</evidence>
<keyword evidence="4" id="KW-0694">RNA-binding</keyword>
<evidence type="ECO:0000256" key="6">
    <source>
        <dbReference type="ARBA" id="ARBA00023274"/>
    </source>
</evidence>
<dbReference type="Pfam" id="PF00573">
    <property type="entry name" value="Ribosomal_L4"/>
    <property type="match status" value="1"/>
</dbReference>
<dbReference type="GO" id="GO:0019843">
    <property type="term" value="F:rRNA binding"/>
    <property type="evidence" value="ECO:0007669"/>
    <property type="project" value="UniProtKB-KW"/>
</dbReference>
<evidence type="ECO:0000256" key="5">
    <source>
        <dbReference type="ARBA" id="ARBA00022980"/>
    </source>
</evidence>
<feature type="region of interest" description="Disordered" evidence="9">
    <location>
        <begin position="48"/>
        <end position="80"/>
    </location>
</feature>
<evidence type="ECO:0000256" key="8">
    <source>
        <dbReference type="ARBA" id="ARBA00035387"/>
    </source>
</evidence>
<organism evidence="10">
    <name type="scientific">Lithothamnion sp</name>
    <dbReference type="NCBI Taxonomy" id="1940749"/>
    <lineage>
        <taxon>Eukaryota</taxon>
        <taxon>Rhodophyta</taxon>
        <taxon>Florideophyceae</taxon>
        <taxon>Corallinophycidae</taxon>
        <taxon>Hapalidiales</taxon>
        <taxon>Hapalidiaceae</taxon>
        <taxon>Melobesioideae</taxon>
        <taxon>Lithothamnion</taxon>
    </lineage>
</organism>
<geneLocation type="plastid" evidence="10"/>
<protein>
    <recommendedName>
        <fullName evidence="7">Large ribosomal subunit protein uL4c</fullName>
    </recommendedName>
    <alternativeName>
        <fullName evidence="8">50S ribosomal protein L4, chloroplastic</fullName>
    </alternativeName>
</protein>
<dbReference type="GO" id="GO:1990904">
    <property type="term" value="C:ribonucleoprotein complex"/>
    <property type="evidence" value="ECO:0007669"/>
    <property type="project" value="UniProtKB-KW"/>
</dbReference>
<dbReference type="HAMAP" id="MF_01328_B">
    <property type="entry name" value="Ribosomal_uL4_B"/>
    <property type="match status" value="1"/>
</dbReference>
<evidence type="ECO:0000256" key="9">
    <source>
        <dbReference type="SAM" id="MobiDB-lite"/>
    </source>
</evidence>
<keyword evidence="10" id="KW-0934">Plastid</keyword>
<name>A0A3G3MG85_9FLOR</name>
<dbReference type="PANTHER" id="PTHR10746:SF17">
    <property type="entry name" value="LARGE RIBOSOMAL SUBUNIT PROTEIN UL4C"/>
    <property type="match status" value="1"/>
</dbReference>
<evidence type="ECO:0000256" key="3">
    <source>
        <dbReference type="ARBA" id="ARBA00022730"/>
    </source>
</evidence>
<accession>A0A3G3MG85</accession>
<gene>
    <name evidence="10" type="primary">rpl4</name>
</gene>
<keyword evidence="5 10" id="KW-0689">Ribosomal protein</keyword>
<dbReference type="PANTHER" id="PTHR10746">
    <property type="entry name" value="50S RIBOSOMAL PROTEIN L4"/>
    <property type="match status" value="1"/>
</dbReference>
<evidence type="ECO:0000256" key="7">
    <source>
        <dbReference type="ARBA" id="ARBA00035208"/>
    </source>
</evidence>
<comment type="function">
    <text evidence="1">Probably binds the 23S rRNA.</text>
</comment>
<comment type="similarity">
    <text evidence="2">Belongs to the universal ribosomal protein uL4 family.</text>
</comment>
<dbReference type="Gene3D" id="3.40.1370.10">
    <property type="match status" value="1"/>
</dbReference>
<dbReference type="AlphaFoldDB" id="A0A3G3MG85"/>
<keyword evidence="3" id="KW-0699">rRNA-binding</keyword>
<sequence>MANKVEIKYDILSPEGRIKDSKTINLEVSESNNMYTVHRALIKQLHNKRKGNANCKSRSDVQGGGKKPWKQKGTGRARAGSIRSPLWKGGGVIFGPKTKSYTKKLNKKEQRLALRNILYNKKNYTTIIENFDLLCSSVSTKAIVEKIHGLNIKTTEKLLLVAVKKNTNLYLSTRNIKNIELIIANQINALSMINAKNIVIESKALDIIKEVYNGQR</sequence>
<evidence type="ECO:0000256" key="4">
    <source>
        <dbReference type="ARBA" id="ARBA00022884"/>
    </source>
</evidence>